<feature type="binding site" description="axial binding residue" evidence="5">
    <location>
        <position position="472"/>
    </location>
    <ligand>
        <name>heme</name>
        <dbReference type="ChEBI" id="CHEBI:30413"/>
    </ligand>
    <ligandPart>
        <name>Fe</name>
        <dbReference type="ChEBI" id="CHEBI:18248"/>
    </ligandPart>
</feature>
<keyword evidence="7" id="KW-0472">Membrane</keyword>
<dbReference type="SUPFAM" id="SSF48264">
    <property type="entry name" value="Cytochrome P450"/>
    <property type="match status" value="1"/>
</dbReference>
<comment type="caution">
    <text evidence="8">The sequence shown here is derived from an EMBL/GenBank/DDBJ whole genome shotgun (WGS) entry which is preliminary data.</text>
</comment>
<dbReference type="PANTHER" id="PTHR24305:SF231">
    <property type="entry name" value="P450, PUTATIVE (EUROFUNG)-RELATED"/>
    <property type="match status" value="1"/>
</dbReference>
<gene>
    <name evidence="8" type="ORF">QBC37DRAFT_463098</name>
</gene>
<dbReference type="Gene3D" id="1.10.630.10">
    <property type="entry name" value="Cytochrome P450"/>
    <property type="match status" value="1"/>
</dbReference>
<keyword evidence="9" id="KW-1185">Reference proteome</keyword>
<evidence type="ECO:0000256" key="5">
    <source>
        <dbReference type="PIRSR" id="PIRSR602401-1"/>
    </source>
</evidence>
<dbReference type="GO" id="GO:0016705">
    <property type="term" value="F:oxidoreductase activity, acting on paired donors, with incorporation or reduction of molecular oxygen"/>
    <property type="evidence" value="ECO:0007669"/>
    <property type="project" value="InterPro"/>
</dbReference>
<reference evidence="8" key="2">
    <citation type="submission" date="2023-05" db="EMBL/GenBank/DDBJ databases">
        <authorList>
            <consortium name="Lawrence Berkeley National Laboratory"/>
            <person name="Steindorff A."/>
            <person name="Hensen N."/>
            <person name="Bonometti L."/>
            <person name="Westerberg I."/>
            <person name="Brannstrom I.O."/>
            <person name="Guillou S."/>
            <person name="Cros-Aarteil S."/>
            <person name="Calhoun S."/>
            <person name="Haridas S."/>
            <person name="Kuo A."/>
            <person name="Mondo S."/>
            <person name="Pangilinan J."/>
            <person name="Riley R."/>
            <person name="Labutti K."/>
            <person name="Andreopoulos B."/>
            <person name="Lipzen A."/>
            <person name="Chen C."/>
            <person name="Yanf M."/>
            <person name="Daum C."/>
            <person name="Ng V."/>
            <person name="Clum A."/>
            <person name="Ohm R."/>
            <person name="Martin F."/>
            <person name="Silar P."/>
            <person name="Natvig D."/>
            <person name="Lalanne C."/>
            <person name="Gautier V."/>
            <person name="Ament-Velasquez S.L."/>
            <person name="Kruys A."/>
            <person name="Hutchinson M.I."/>
            <person name="Powell A.J."/>
            <person name="Barry K."/>
            <person name="Miller A.N."/>
            <person name="Grigoriev I.V."/>
            <person name="Debuchy R."/>
            <person name="Gladieux P."/>
            <person name="Thoren M.H."/>
            <person name="Johannesson H."/>
        </authorList>
    </citation>
    <scope>NUCLEOTIDE SEQUENCE</scope>
    <source>
        <strain evidence="8">PSN293</strain>
    </source>
</reference>
<keyword evidence="7" id="KW-0812">Transmembrane</keyword>
<evidence type="ECO:0000256" key="7">
    <source>
        <dbReference type="SAM" id="Phobius"/>
    </source>
</evidence>
<evidence type="ECO:0000256" key="2">
    <source>
        <dbReference type="ARBA" id="ARBA00022617"/>
    </source>
</evidence>
<keyword evidence="3 5" id="KW-0479">Metal-binding</keyword>
<dbReference type="PROSITE" id="PS00086">
    <property type="entry name" value="CYTOCHROME_P450"/>
    <property type="match status" value="1"/>
</dbReference>
<comment type="similarity">
    <text evidence="6">Belongs to the cytochrome P450 family.</text>
</comment>
<evidence type="ECO:0000256" key="4">
    <source>
        <dbReference type="ARBA" id="ARBA00023004"/>
    </source>
</evidence>
<keyword evidence="6" id="KW-0560">Oxidoreductase</keyword>
<sequence>MENWQLDSVTRGQLWTTVAIIGALSWAGYAISLAIYRLYFSPMAKFPGPKLAAMTQWYEAYFDLIHKGGGQFVFEIKRMHGPIVRINPFEIHISDPDFYDILYATGKLYDKLPSLSNRYDMALAGFATADADLHRLRRNALNPFFSMSKIRSHNALIQDIVDRISARLSAEYAGKSDKILKVREMWGCMMADVITELAFARRKNFVDQSENMHAWFTEAISGMLVWTHWMTHFRFLIGVMNSVPGWVVKRASRHLGAVWEYREEIESQIRDILSGTNQQAKSASHETIFHELLSSDLPKEEISFDRLHHEALTIVGAGDHATKWALTIATFYILENESVHRRLKKELTEAIPGPDEIPPWVELEKLPYLSAVITEALRLSYGGVQRMPRINRHEQWLYKQWTIPAGVPVGMDNYHQHTDENIFPQANEFKPERWLGNPKVEVEVDGPDGKLTTVLKPLSSYMTAFGKGTRMCIGINLAYAEIYIGLATLFRRHEFELFETDRSDVTFVRDLFSAHPAPSSKADNLQKVACWRM</sequence>
<evidence type="ECO:0000256" key="6">
    <source>
        <dbReference type="RuleBase" id="RU000461"/>
    </source>
</evidence>
<dbReference type="PANTHER" id="PTHR24305">
    <property type="entry name" value="CYTOCHROME P450"/>
    <property type="match status" value="1"/>
</dbReference>
<dbReference type="Proteomes" id="UP001301769">
    <property type="component" value="Unassembled WGS sequence"/>
</dbReference>
<proteinExistence type="inferred from homology"/>
<name>A0AAN6YBW4_9PEZI</name>
<dbReference type="GO" id="GO:0005506">
    <property type="term" value="F:iron ion binding"/>
    <property type="evidence" value="ECO:0007669"/>
    <property type="project" value="InterPro"/>
</dbReference>
<organism evidence="8 9">
    <name type="scientific">Rhypophila decipiens</name>
    <dbReference type="NCBI Taxonomy" id="261697"/>
    <lineage>
        <taxon>Eukaryota</taxon>
        <taxon>Fungi</taxon>
        <taxon>Dikarya</taxon>
        <taxon>Ascomycota</taxon>
        <taxon>Pezizomycotina</taxon>
        <taxon>Sordariomycetes</taxon>
        <taxon>Sordariomycetidae</taxon>
        <taxon>Sordariales</taxon>
        <taxon>Naviculisporaceae</taxon>
        <taxon>Rhypophila</taxon>
    </lineage>
</organism>
<dbReference type="InterPro" id="IPR050121">
    <property type="entry name" value="Cytochrome_P450_monoxygenase"/>
</dbReference>
<keyword evidence="4 5" id="KW-0408">Iron</keyword>
<dbReference type="InterPro" id="IPR017972">
    <property type="entry name" value="Cyt_P450_CS"/>
</dbReference>
<dbReference type="EMBL" id="MU858103">
    <property type="protein sequence ID" value="KAK4213797.1"/>
    <property type="molecule type" value="Genomic_DNA"/>
</dbReference>
<evidence type="ECO:0000256" key="1">
    <source>
        <dbReference type="ARBA" id="ARBA00001971"/>
    </source>
</evidence>
<dbReference type="InterPro" id="IPR036396">
    <property type="entry name" value="Cyt_P450_sf"/>
</dbReference>
<evidence type="ECO:0000313" key="8">
    <source>
        <dbReference type="EMBL" id="KAK4213797.1"/>
    </source>
</evidence>
<accession>A0AAN6YBW4</accession>
<dbReference type="GO" id="GO:0020037">
    <property type="term" value="F:heme binding"/>
    <property type="evidence" value="ECO:0007669"/>
    <property type="project" value="InterPro"/>
</dbReference>
<dbReference type="PRINTS" id="PR00463">
    <property type="entry name" value="EP450I"/>
</dbReference>
<reference evidence="8" key="1">
    <citation type="journal article" date="2023" name="Mol. Phylogenet. Evol.">
        <title>Genome-scale phylogeny and comparative genomics of the fungal order Sordariales.</title>
        <authorList>
            <person name="Hensen N."/>
            <person name="Bonometti L."/>
            <person name="Westerberg I."/>
            <person name="Brannstrom I.O."/>
            <person name="Guillou S."/>
            <person name="Cros-Aarteil S."/>
            <person name="Calhoun S."/>
            <person name="Haridas S."/>
            <person name="Kuo A."/>
            <person name="Mondo S."/>
            <person name="Pangilinan J."/>
            <person name="Riley R."/>
            <person name="LaButti K."/>
            <person name="Andreopoulos B."/>
            <person name="Lipzen A."/>
            <person name="Chen C."/>
            <person name="Yan M."/>
            <person name="Daum C."/>
            <person name="Ng V."/>
            <person name="Clum A."/>
            <person name="Steindorff A."/>
            <person name="Ohm R.A."/>
            <person name="Martin F."/>
            <person name="Silar P."/>
            <person name="Natvig D.O."/>
            <person name="Lalanne C."/>
            <person name="Gautier V."/>
            <person name="Ament-Velasquez S.L."/>
            <person name="Kruys A."/>
            <person name="Hutchinson M.I."/>
            <person name="Powell A.J."/>
            <person name="Barry K."/>
            <person name="Miller A.N."/>
            <person name="Grigoriev I.V."/>
            <person name="Debuchy R."/>
            <person name="Gladieux P."/>
            <person name="Hiltunen Thoren M."/>
            <person name="Johannesson H."/>
        </authorList>
    </citation>
    <scope>NUCLEOTIDE SEQUENCE</scope>
    <source>
        <strain evidence="8">PSN293</strain>
    </source>
</reference>
<keyword evidence="7" id="KW-1133">Transmembrane helix</keyword>
<protein>
    <submittedName>
        <fullName evidence="8">Cytochrome p450 protein</fullName>
    </submittedName>
</protein>
<keyword evidence="6" id="KW-0503">Monooxygenase</keyword>
<dbReference type="GO" id="GO:0004497">
    <property type="term" value="F:monooxygenase activity"/>
    <property type="evidence" value="ECO:0007669"/>
    <property type="project" value="UniProtKB-KW"/>
</dbReference>
<dbReference type="Pfam" id="PF00067">
    <property type="entry name" value="p450"/>
    <property type="match status" value="1"/>
</dbReference>
<keyword evidence="2 5" id="KW-0349">Heme</keyword>
<feature type="transmembrane region" description="Helical" evidence="7">
    <location>
        <begin position="12"/>
        <end position="36"/>
    </location>
</feature>
<dbReference type="CDD" id="cd11062">
    <property type="entry name" value="CYP58-like"/>
    <property type="match status" value="1"/>
</dbReference>
<dbReference type="AlphaFoldDB" id="A0AAN6YBW4"/>
<dbReference type="InterPro" id="IPR002401">
    <property type="entry name" value="Cyt_P450_E_grp-I"/>
</dbReference>
<evidence type="ECO:0000256" key="3">
    <source>
        <dbReference type="ARBA" id="ARBA00022723"/>
    </source>
</evidence>
<comment type="cofactor">
    <cofactor evidence="1 5">
        <name>heme</name>
        <dbReference type="ChEBI" id="CHEBI:30413"/>
    </cofactor>
</comment>
<evidence type="ECO:0000313" key="9">
    <source>
        <dbReference type="Proteomes" id="UP001301769"/>
    </source>
</evidence>
<dbReference type="InterPro" id="IPR001128">
    <property type="entry name" value="Cyt_P450"/>
</dbReference>